<dbReference type="PANTHER" id="PTHR42687">
    <property type="entry name" value="L-THREONINE 3-DEHYDROGENASE"/>
    <property type="match status" value="1"/>
</dbReference>
<dbReference type="GO" id="GO:0008743">
    <property type="term" value="F:L-threonine 3-dehydrogenase activity"/>
    <property type="evidence" value="ECO:0007669"/>
    <property type="project" value="TreeGrafter"/>
</dbReference>
<sequence length="315" mass="36170">MTNILITGSLGQVGSELIDYLLASYGGTIYVTDVQKEPKIRENSRINYEFLDVRDREAVDNIIRNRNIDEVYHLASILSATGEKDPYLAYNVNLTGTVNVLNACVTRDVKKVFIPSTIGVYGPEVQKENAPIRHNSIPTTMYGITKFTTEMLSQYYFNKYNLDVRSLRYPGLLSYKVAPTAGTTDYAVDMIKHAAQGNLYECYLKEETKLPMLYMPDAMKATLRMMTSPQESIRIRTSYNVMAYSFSPKELEEEVRKLNPDFNVKYNPDFRQKIADTWPYSINTEDAVKDWNFKPEYDLKATVADMFKNFKNQSI</sequence>
<dbReference type="Proteomes" id="UP000195607">
    <property type="component" value="Chromosome I"/>
</dbReference>
<protein>
    <submittedName>
        <fullName evidence="3">Nucleoside-diphosphate-sugar epimerase</fullName>
    </submittedName>
</protein>
<comment type="similarity">
    <text evidence="1">Belongs to the NAD(P)-dependent epimerase/dehydratase family.</text>
</comment>
<evidence type="ECO:0000313" key="4">
    <source>
        <dbReference type="EMBL" id="SJK84507.1"/>
    </source>
</evidence>
<organism evidence="3 6">
    <name type="scientific">Cuniculiplasma divulgatum</name>
    <dbReference type="NCBI Taxonomy" id="1673428"/>
    <lineage>
        <taxon>Archaea</taxon>
        <taxon>Methanobacteriati</taxon>
        <taxon>Thermoplasmatota</taxon>
        <taxon>Thermoplasmata</taxon>
        <taxon>Thermoplasmatales</taxon>
        <taxon>Cuniculiplasmataceae</taxon>
        <taxon>Cuniculiplasma</taxon>
    </lineage>
</organism>
<dbReference type="OrthoDB" id="4907at2157"/>
<dbReference type="STRING" id="1673428.CPM_0638"/>
<keyword evidence="5" id="KW-1185">Reference proteome</keyword>
<dbReference type="Pfam" id="PF01370">
    <property type="entry name" value="Epimerase"/>
    <property type="match status" value="1"/>
</dbReference>
<dbReference type="PANTHER" id="PTHR42687:SF1">
    <property type="entry name" value="L-THREONINE 3-DEHYDROGENASE, MITOCHONDRIAL"/>
    <property type="match status" value="1"/>
</dbReference>
<dbReference type="EMBL" id="LT671858">
    <property type="protein sequence ID" value="SIM50895.1"/>
    <property type="molecule type" value="Genomic_DNA"/>
</dbReference>
<dbReference type="Gene3D" id="3.40.50.720">
    <property type="entry name" value="NAD(P)-binding Rossmann-like Domain"/>
    <property type="match status" value="1"/>
</dbReference>
<evidence type="ECO:0000313" key="5">
    <source>
        <dbReference type="Proteomes" id="UP000187822"/>
    </source>
</evidence>
<evidence type="ECO:0000259" key="2">
    <source>
        <dbReference type="Pfam" id="PF01370"/>
    </source>
</evidence>
<reference evidence="5" key="3">
    <citation type="submission" date="2016-06" db="EMBL/GenBank/DDBJ databases">
        <authorList>
            <person name="Toshchakov V.S."/>
        </authorList>
    </citation>
    <scope>NUCLEOTIDE SEQUENCE [LARGE SCALE GENOMIC DNA]</scope>
    <source>
        <strain>PM4 (JCM 30641</strain>
        <strain evidence="5">\VKM B-2940)</strain>
    </source>
</reference>
<reference evidence="3 6" key="1">
    <citation type="submission" date="2016-04" db="EMBL/GenBank/DDBJ databases">
        <authorList>
            <person name="Evans L.H."/>
            <person name="Alamgir A."/>
            <person name="Owens N."/>
            <person name="Weber N.D."/>
            <person name="Virtaneva K."/>
            <person name="Barbian K."/>
            <person name="Babar A."/>
            <person name="Rosenke K."/>
        </authorList>
    </citation>
    <scope>NUCLEOTIDE SEQUENCE [LARGE SCALE GENOMIC DNA]</scope>
    <source>
        <strain evidence="3">S5</strain>
        <strain evidence="6">S5(T) (JCM 30642 \VKM B-2941)</strain>
    </source>
</reference>
<evidence type="ECO:0000256" key="1">
    <source>
        <dbReference type="ARBA" id="ARBA00007637"/>
    </source>
</evidence>
<dbReference type="RefSeq" id="WP_077076040.1">
    <property type="nucleotide sequence ID" value="NZ_LT671858.1"/>
</dbReference>
<accession>A0A1N5TS33</accession>
<evidence type="ECO:0000313" key="3">
    <source>
        <dbReference type="EMBL" id="SIM50895.1"/>
    </source>
</evidence>
<dbReference type="InterPro" id="IPR001509">
    <property type="entry name" value="Epimerase_deHydtase"/>
</dbReference>
<dbReference type="Proteomes" id="UP000187822">
    <property type="component" value="Chromosome I"/>
</dbReference>
<gene>
    <name evidence="4" type="ORF">CPM_0638</name>
    <name evidence="3" type="ORF">CSP5_0660</name>
</gene>
<name>A0A1N5TS33_9ARCH</name>
<dbReference type="KEGG" id="cdiv:CPM_0638"/>
<proteinExistence type="inferred from homology"/>
<dbReference type="GO" id="GO:0006567">
    <property type="term" value="P:L-threonine catabolic process"/>
    <property type="evidence" value="ECO:0007669"/>
    <property type="project" value="TreeGrafter"/>
</dbReference>
<feature type="domain" description="NAD-dependent epimerase/dehydratase" evidence="2">
    <location>
        <begin position="4"/>
        <end position="232"/>
    </location>
</feature>
<dbReference type="AlphaFoldDB" id="A0A1N5TS33"/>
<dbReference type="InterPro" id="IPR036291">
    <property type="entry name" value="NAD(P)-bd_dom_sf"/>
</dbReference>
<evidence type="ECO:0000313" key="6">
    <source>
        <dbReference type="Proteomes" id="UP000195607"/>
    </source>
</evidence>
<dbReference type="EMBL" id="LT719092">
    <property type="protein sequence ID" value="SJK84507.1"/>
    <property type="molecule type" value="Genomic_DNA"/>
</dbReference>
<dbReference type="SUPFAM" id="SSF51735">
    <property type="entry name" value="NAD(P)-binding Rossmann-fold domains"/>
    <property type="match status" value="1"/>
</dbReference>
<reference evidence="4" key="2">
    <citation type="submission" date="2016-06" db="EMBL/GenBank/DDBJ databases">
        <authorList>
            <person name="Olsen C.W."/>
            <person name="Carey S."/>
            <person name="Hinshaw L."/>
            <person name="Karasin A.I."/>
        </authorList>
    </citation>
    <scope>NUCLEOTIDE SEQUENCE [LARGE SCALE GENOMIC DNA]</scope>
    <source>
        <strain evidence="4">PM4</strain>
    </source>
</reference>
<dbReference type="GeneID" id="41587942"/>
<dbReference type="InterPro" id="IPR051225">
    <property type="entry name" value="NAD(P)_epim/dehydratase"/>
</dbReference>